<dbReference type="PATRIC" id="fig|717774.3.peg.2860"/>
<accession>F2JZ26</accession>
<feature type="region of interest" description="Disordered" evidence="6">
    <location>
        <begin position="17"/>
        <end position="55"/>
    </location>
</feature>
<keyword evidence="8" id="KW-1185">Reference proteome</keyword>
<sequence>MHINGFKLSLPDIFQGQASLSNTKKEKKPEQEGVVQPQPELSSKPAKANLPTPSLTQRLKEYACGSSSVTLHDKKEGSKALPDSQLVRQSALSRDRVYLMALPALKQIDKDSRSDPLPEKAPIVPSRLQNKIDQLNLLDTKSLDSDLHDYAQHAISCIKTGESGGYEMNKFDKKLLPLIAEAENKRTLGLNLHVFKSTQECTDALHQMEAKTNSTRKPNHVRIVYPPASGVSPNHHAALDVKFTPKNPPSIVGFEPATFENSVMLEHSLRYSMPHAKLNVVNPDIQKSDWDCAMFSLNHALKAHKHEDGYVEKLHQGEKGLPIPADFMKHAHAKSSIQSRLDKGCVVSKDKEGIQSETLEHRNLAYRTERGERAFSTSIEGFRLQEIQRAALYVASQKL</sequence>
<dbReference type="Pfam" id="PF03421">
    <property type="entry name" value="Acetyltransf_14"/>
    <property type="match status" value="1"/>
</dbReference>
<keyword evidence="2" id="KW-0012">Acyltransferase</keyword>
<dbReference type="HOGENOM" id="CLU_058396_0_0_6"/>
<comment type="similarity">
    <text evidence="3">Belongs to the acetyltransferase YopJ family.</text>
</comment>
<evidence type="ECO:0000313" key="8">
    <source>
        <dbReference type="Proteomes" id="UP000001062"/>
    </source>
</evidence>
<reference evidence="7 8" key="1">
    <citation type="journal article" date="2012" name="Stand. Genomic Sci.">
        <title>Complete genome sequence of the melanogenic marine bacterium Marinomonas mediterranea type strain (MMB-1(T)).</title>
        <authorList>
            <person name="Lucas-Elio P."/>
            <person name="Goodwin L."/>
            <person name="Woyke T."/>
            <person name="Pitluck S."/>
            <person name="Nolan M."/>
            <person name="Kyrpides N.C."/>
            <person name="Detter J.C."/>
            <person name="Copeland A."/>
            <person name="Teshima H."/>
            <person name="Bruce D."/>
            <person name="Detter C."/>
            <person name="Tapia R."/>
            <person name="Han S."/>
            <person name="Land M.L."/>
            <person name="Ivanova N."/>
            <person name="Mikhailova N."/>
            <person name="Johnston A.W."/>
            <person name="Sanchez-Amat A."/>
        </authorList>
    </citation>
    <scope>NUCLEOTIDE SEQUENCE [LARGE SCALE GENOMIC DNA]</scope>
    <source>
        <strain evidence="8">ATCC 700492 / JCM 21426 / NBRC 103028 / MMB-1</strain>
    </source>
</reference>
<dbReference type="InterPro" id="IPR005083">
    <property type="entry name" value="YopJ-like"/>
</dbReference>
<evidence type="ECO:0000256" key="6">
    <source>
        <dbReference type="SAM" id="MobiDB-lite"/>
    </source>
</evidence>
<dbReference type="RefSeq" id="WP_013661907.1">
    <property type="nucleotide sequence ID" value="NC_015276.1"/>
</dbReference>
<dbReference type="eggNOG" id="ENOG5032VKN">
    <property type="taxonomic scope" value="Bacteria"/>
</dbReference>
<evidence type="ECO:0000256" key="4">
    <source>
        <dbReference type="ARBA" id="ARBA00048364"/>
    </source>
</evidence>
<evidence type="ECO:0000256" key="3">
    <source>
        <dbReference type="ARBA" id="ARBA00023785"/>
    </source>
</evidence>
<gene>
    <name evidence="7" type="ordered locus">Marme_2777</name>
</gene>
<evidence type="ECO:0000313" key="7">
    <source>
        <dbReference type="EMBL" id="ADZ92004.1"/>
    </source>
</evidence>
<comment type="catalytic activity">
    <reaction evidence="5">
        <text>L-seryl-[protein] + acetyl-CoA = O-acetyl-L-seryl-[protein] + CoA</text>
        <dbReference type="Rhea" id="RHEA:59392"/>
        <dbReference type="Rhea" id="RHEA-COMP:9863"/>
        <dbReference type="Rhea" id="RHEA-COMP:15352"/>
        <dbReference type="ChEBI" id="CHEBI:29999"/>
        <dbReference type="ChEBI" id="CHEBI:57287"/>
        <dbReference type="ChEBI" id="CHEBI:57288"/>
        <dbReference type="ChEBI" id="CHEBI:141128"/>
    </reaction>
    <physiologicalReaction direction="left-to-right" evidence="5">
        <dbReference type="Rhea" id="RHEA:59393"/>
    </physiologicalReaction>
</comment>
<dbReference type="EMBL" id="CP002583">
    <property type="protein sequence ID" value="ADZ92004.1"/>
    <property type="molecule type" value="Genomic_DNA"/>
</dbReference>
<dbReference type="Proteomes" id="UP000001062">
    <property type="component" value="Chromosome"/>
</dbReference>
<keyword evidence="1" id="KW-0808">Transferase</keyword>
<dbReference type="AlphaFoldDB" id="F2JZ26"/>
<comment type="catalytic activity">
    <reaction evidence="4">
        <text>L-threonyl-[protein] + acetyl-CoA = O-acetyl-L-threonyl-[protein] + CoA</text>
        <dbReference type="Rhea" id="RHEA:65340"/>
        <dbReference type="Rhea" id="RHEA-COMP:11060"/>
        <dbReference type="Rhea" id="RHEA-COMP:16780"/>
        <dbReference type="ChEBI" id="CHEBI:30013"/>
        <dbReference type="ChEBI" id="CHEBI:57287"/>
        <dbReference type="ChEBI" id="CHEBI:57288"/>
        <dbReference type="ChEBI" id="CHEBI:141025"/>
    </reaction>
    <physiologicalReaction direction="left-to-right" evidence="4">
        <dbReference type="Rhea" id="RHEA:65341"/>
    </physiologicalReaction>
</comment>
<dbReference type="KEGG" id="mme:Marme_2777"/>
<protein>
    <submittedName>
        <fullName evidence="7">Peptidase C55</fullName>
    </submittedName>
</protein>
<evidence type="ECO:0000256" key="1">
    <source>
        <dbReference type="ARBA" id="ARBA00022679"/>
    </source>
</evidence>
<evidence type="ECO:0000256" key="5">
    <source>
        <dbReference type="ARBA" id="ARBA00048662"/>
    </source>
</evidence>
<name>F2JZ26_MARM1</name>
<evidence type="ECO:0000256" key="2">
    <source>
        <dbReference type="ARBA" id="ARBA00023315"/>
    </source>
</evidence>
<organism evidence="7 8">
    <name type="scientific">Marinomonas mediterranea (strain ATCC 700492 / JCM 21426 / NBRC 103028 / MMB-1)</name>
    <dbReference type="NCBI Taxonomy" id="717774"/>
    <lineage>
        <taxon>Bacteria</taxon>
        <taxon>Pseudomonadati</taxon>
        <taxon>Pseudomonadota</taxon>
        <taxon>Gammaproteobacteria</taxon>
        <taxon>Oceanospirillales</taxon>
        <taxon>Oceanospirillaceae</taxon>
        <taxon>Marinomonas</taxon>
    </lineage>
</organism>
<dbReference type="GO" id="GO:0016746">
    <property type="term" value="F:acyltransferase activity"/>
    <property type="evidence" value="ECO:0007669"/>
    <property type="project" value="UniProtKB-KW"/>
</dbReference>
<proteinExistence type="inferred from homology"/>